<dbReference type="SUPFAM" id="SSF88802">
    <property type="entry name" value="Pre-PUA domain"/>
    <property type="match status" value="1"/>
</dbReference>
<proteinExistence type="predicted"/>
<reference evidence="2 3" key="1">
    <citation type="submission" date="2024-08" db="EMBL/GenBank/DDBJ databases">
        <title>Halobellus sp. MBLA0158 whole genome sequence.</title>
        <authorList>
            <person name="Hwang C.Y."/>
            <person name="Cho E.-S."/>
            <person name="Seo M.-J."/>
        </authorList>
    </citation>
    <scope>NUCLEOTIDE SEQUENCE [LARGE SCALE GENOMIC DNA]</scope>
    <source>
        <strain evidence="2 3">MBLA0158</strain>
    </source>
</reference>
<evidence type="ECO:0000313" key="3">
    <source>
        <dbReference type="Proteomes" id="UP001570511"/>
    </source>
</evidence>
<accession>A0ABD5MDI1</accession>
<name>A0ABD5MDI1_9EURY</name>
<dbReference type="PROSITE" id="PS50890">
    <property type="entry name" value="PUA"/>
    <property type="match status" value="1"/>
</dbReference>
<organism evidence="2 3">
    <name type="scientific">Halobellus rubicundus</name>
    <dbReference type="NCBI Taxonomy" id="2996466"/>
    <lineage>
        <taxon>Archaea</taxon>
        <taxon>Methanobacteriati</taxon>
        <taxon>Methanobacteriota</taxon>
        <taxon>Stenosarchaea group</taxon>
        <taxon>Halobacteria</taxon>
        <taxon>Halobacteriales</taxon>
        <taxon>Haloferacaceae</taxon>
        <taxon>Halobellus</taxon>
    </lineage>
</organism>
<dbReference type="CDD" id="cd21149">
    <property type="entry name" value="PUA_archaeosine_TGT"/>
    <property type="match status" value="1"/>
</dbReference>
<evidence type="ECO:0000313" key="2">
    <source>
        <dbReference type="EMBL" id="MFA1610634.1"/>
    </source>
</evidence>
<protein>
    <submittedName>
        <fullName evidence="2">PUA domain-containing protein</fullName>
    </submittedName>
</protein>
<dbReference type="Gene3D" id="2.30.130.10">
    <property type="entry name" value="PUA domain"/>
    <property type="match status" value="1"/>
</dbReference>
<feature type="domain" description="PUA" evidence="1">
    <location>
        <begin position="90"/>
        <end position="164"/>
    </location>
</feature>
<sequence length="170" mass="17767">MSDASGEDLAELRTIADYQFGAGAGAALFPRAGGDEPETERLTIHRSTSGRPRQVVATEGRVVSYGTDGRFTLGVVGGRRLVAGLERPKARVVVGDESAPFVRDGKNAFAKFVREVDPAVRPGDEVAVVLDDDTVLGVGRAELSADAMGDFETGMAVSIREGAGGEGDEE</sequence>
<dbReference type="InterPro" id="IPR002478">
    <property type="entry name" value="PUA"/>
</dbReference>
<comment type="caution">
    <text evidence="2">The sequence shown here is derived from an EMBL/GenBank/DDBJ whole genome shotgun (WGS) entry which is preliminary data.</text>
</comment>
<dbReference type="InterPro" id="IPR036974">
    <property type="entry name" value="PUA_sf"/>
</dbReference>
<dbReference type="SMART" id="SM00359">
    <property type="entry name" value="PUA"/>
    <property type="match status" value="1"/>
</dbReference>
<gene>
    <name evidence="2" type="ORF">OS889_06390</name>
</gene>
<dbReference type="EMBL" id="JBGNYA010000001">
    <property type="protein sequence ID" value="MFA1610634.1"/>
    <property type="molecule type" value="Genomic_DNA"/>
</dbReference>
<dbReference type="Proteomes" id="UP001570511">
    <property type="component" value="Unassembled WGS sequence"/>
</dbReference>
<dbReference type="InterPro" id="IPR038250">
    <property type="entry name" value="TGT_C2_sf"/>
</dbReference>
<dbReference type="InterPro" id="IPR029402">
    <property type="entry name" value="TGT_C2"/>
</dbReference>
<dbReference type="RefSeq" id="WP_372388316.1">
    <property type="nucleotide sequence ID" value="NZ_JBGNYA010000001.1"/>
</dbReference>
<dbReference type="Pfam" id="PF01472">
    <property type="entry name" value="PUA"/>
    <property type="match status" value="1"/>
</dbReference>
<dbReference type="Gene3D" id="3.10.450.90">
    <property type="entry name" value="ArcTGT, C2 domain"/>
    <property type="match status" value="1"/>
</dbReference>
<dbReference type="Pfam" id="PF14810">
    <property type="entry name" value="TGT_C2"/>
    <property type="match status" value="1"/>
</dbReference>
<evidence type="ECO:0000259" key="1">
    <source>
        <dbReference type="SMART" id="SM00359"/>
    </source>
</evidence>
<keyword evidence="3" id="KW-1185">Reference proteome</keyword>
<dbReference type="SUPFAM" id="SSF88697">
    <property type="entry name" value="PUA domain-like"/>
    <property type="match status" value="1"/>
</dbReference>
<dbReference type="AlphaFoldDB" id="A0ABD5MDI1"/>
<dbReference type="InterPro" id="IPR015947">
    <property type="entry name" value="PUA-like_sf"/>
</dbReference>